<dbReference type="Proteomes" id="UP001317259">
    <property type="component" value="Unassembled WGS sequence"/>
</dbReference>
<dbReference type="RefSeq" id="WP_242376967.1">
    <property type="nucleotide sequence ID" value="NZ_JAKRKC020000001.1"/>
</dbReference>
<feature type="signal peptide" evidence="1">
    <location>
        <begin position="1"/>
        <end position="21"/>
    </location>
</feature>
<evidence type="ECO:0000313" key="3">
    <source>
        <dbReference type="Proteomes" id="UP001317259"/>
    </source>
</evidence>
<keyword evidence="3" id="KW-1185">Reference proteome</keyword>
<comment type="caution">
    <text evidence="2">The sequence shown here is derived from an EMBL/GenBank/DDBJ whole genome shotgun (WGS) entry which is preliminary data.</text>
</comment>
<sequence length="152" mass="16754">MRAAISAGAITALVIGQVAVAAPAFGGDHIPPAWKHRTSLRVVPDRPRQNDFVRLFVHCPPAANHAIVGSTAFALKGSRRLYREVGVSLSDRGLGRDAVSVSYYALPGDHDVLLRCVRVTMDHRTWIRKIKVVGRYAVPLRVRRFTVGRFFG</sequence>
<reference evidence="2 3" key="1">
    <citation type="submission" date="2022-04" db="EMBL/GenBank/DDBJ databases">
        <title>Genome draft of Actinomadura sp. ATCC 31491.</title>
        <authorList>
            <person name="Shi X."/>
            <person name="Du Y."/>
        </authorList>
    </citation>
    <scope>NUCLEOTIDE SEQUENCE [LARGE SCALE GENOMIC DNA]</scope>
    <source>
        <strain evidence="2 3">ATCC 31491</strain>
    </source>
</reference>
<protein>
    <submittedName>
        <fullName evidence="2">Uncharacterized protein</fullName>
    </submittedName>
</protein>
<accession>A0ABT0FZZ8</accession>
<evidence type="ECO:0000313" key="2">
    <source>
        <dbReference type="EMBL" id="MCK2217870.1"/>
    </source>
</evidence>
<gene>
    <name evidence="2" type="ORF">MF672_029340</name>
</gene>
<name>A0ABT0FZZ8_9ACTN</name>
<proteinExistence type="predicted"/>
<dbReference type="EMBL" id="JAKRKC020000001">
    <property type="protein sequence ID" value="MCK2217870.1"/>
    <property type="molecule type" value="Genomic_DNA"/>
</dbReference>
<keyword evidence="1" id="KW-0732">Signal</keyword>
<evidence type="ECO:0000256" key="1">
    <source>
        <dbReference type="SAM" id="SignalP"/>
    </source>
</evidence>
<feature type="chain" id="PRO_5046978544" evidence="1">
    <location>
        <begin position="22"/>
        <end position="152"/>
    </location>
</feature>
<organism evidence="2 3">
    <name type="scientific">Actinomadura luzonensis</name>
    <dbReference type="NCBI Taxonomy" id="2805427"/>
    <lineage>
        <taxon>Bacteria</taxon>
        <taxon>Bacillati</taxon>
        <taxon>Actinomycetota</taxon>
        <taxon>Actinomycetes</taxon>
        <taxon>Streptosporangiales</taxon>
        <taxon>Thermomonosporaceae</taxon>
        <taxon>Actinomadura</taxon>
    </lineage>
</organism>